<dbReference type="InterPro" id="IPR036396">
    <property type="entry name" value="Cyt_P450_sf"/>
</dbReference>
<feature type="non-terminal residue" evidence="3">
    <location>
        <position position="107"/>
    </location>
</feature>
<accession>A0AAV5TCQ8</accession>
<dbReference type="EMBL" id="BTSX01000004">
    <property type="protein sequence ID" value="GMS92950.1"/>
    <property type="molecule type" value="Genomic_DNA"/>
</dbReference>
<dbReference type="GO" id="GO:0005506">
    <property type="term" value="F:iron ion binding"/>
    <property type="evidence" value="ECO:0007669"/>
    <property type="project" value="InterPro"/>
</dbReference>
<dbReference type="SUPFAM" id="SSF48264">
    <property type="entry name" value="Cytochrome P450"/>
    <property type="match status" value="1"/>
</dbReference>
<evidence type="ECO:0000256" key="1">
    <source>
        <dbReference type="ARBA" id="ARBA00010617"/>
    </source>
</evidence>
<evidence type="ECO:0000256" key="2">
    <source>
        <dbReference type="ARBA" id="ARBA00023033"/>
    </source>
</evidence>
<dbReference type="GO" id="GO:0004497">
    <property type="term" value="F:monooxygenase activity"/>
    <property type="evidence" value="ECO:0007669"/>
    <property type="project" value="UniProtKB-KW"/>
</dbReference>
<gene>
    <name evidence="3" type="ORF">PENTCL1PPCAC_15126</name>
</gene>
<feature type="non-terminal residue" evidence="3">
    <location>
        <position position="1"/>
    </location>
</feature>
<dbReference type="Proteomes" id="UP001432027">
    <property type="component" value="Unassembled WGS sequence"/>
</dbReference>
<dbReference type="PANTHER" id="PTHR24284">
    <property type="entry name" value="CYTOCHROME P450 FAMILY"/>
    <property type="match status" value="1"/>
</dbReference>
<keyword evidence="4" id="KW-1185">Reference proteome</keyword>
<keyword evidence="2" id="KW-0560">Oxidoreductase</keyword>
<keyword evidence="2" id="KW-0503">Monooxygenase</keyword>
<comment type="caution">
    <text evidence="3">The sequence shown here is derived from an EMBL/GenBank/DDBJ whole genome shotgun (WGS) entry which is preliminary data.</text>
</comment>
<dbReference type="Gene3D" id="1.10.630.10">
    <property type="entry name" value="Cytochrome P450"/>
    <property type="match status" value="1"/>
</dbReference>
<dbReference type="AlphaFoldDB" id="A0AAV5TCQ8"/>
<dbReference type="GO" id="GO:0020037">
    <property type="term" value="F:heme binding"/>
    <property type="evidence" value="ECO:0007669"/>
    <property type="project" value="InterPro"/>
</dbReference>
<dbReference type="InterPro" id="IPR001128">
    <property type="entry name" value="Cyt_P450"/>
</dbReference>
<dbReference type="PANTHER" id="PTHR24284:SF1">
    <property type="entry name" value="CYTOCHROME P450 FAMILY"/>
    <property type="match status" value="1"/>
</dbReference>
<proteinExistence type="inferred from homology"/>
<comment type="similarity">
    <text evidence="1">Belongs to the cytochrome P450 family.</text>
</comment>
<evidence type="ECO:0008006" key="5">
    <source>
        <dbReference type="Google" id="ProtNLM"/>
    </source>
</evidence>
<name>A0AAV5TCQ8_9BILA</name>
<organism evidence="3 4">
    <name type="scientific">Pristionchus entomophagus</name>
    <dbReference type="NCBI Taxonomy" id="358040"/>
    <lineage>
        <taxon>Eukaryota</taxon>
        <taxon>Metazoa</taxon>
        <taxon>Ecdysozoa</taxon>
        <taxon>Nematoda</taxon>
        <taxon>Chromadorea</taxon>
        <taxon>Rhabditida</taxon>
        <taxon>Rhabditina</taxon>
        <taxon>Diplogasteromorpha</taxon>
        <taxon>Diplogasteroidea</taxon>
        <taxon>Neodiplogasteridae</taxon>
        <taxon>Pristionchus</taxon>
    </lineage>
</organism>
<dbReference type="Pfam" id="PF00067">
    <property type="entry name" value="p450"/>
    <property type="match status" value="1"/>
</dbReference>
<sequence length="107" mass="12168">RPLPFIGNLHEFDFKSQHKTFQRFGKEQPSIYTLFSPMPFVQITDFDTIRGAFIDQGDAFTGRPENKIIQEAVSFAPNSGVTNANGENWKEQRRAAISILRDFGMGK</sequence>
<evidence type="ECO:0000313" key="4">
    <source>
        <dbReference type="Proteomes" id="UP001432027"/>
    </source>
</evidence>
<protein>
    <recommendedName>
        <fullName evidence="5">Cytochrome P450</fullName>
    </recommendedName>
</protein>
<dbReference type="GO" id="GO:0016705">
    <property type="term" value="F:oxidoreductase activity, acting on paired donors, with incorporation or reduction of molecular oxygen"/>
    <property type="evidence" value="ECO:0007669"/>
    <property type="project" value="InterPro"/>
</dbReference>
<evidence type="ECO:0000313" key="3">
    <source>
        <dbReference type="EMBL" id="GMS92950.1"/>
    </source>
</evidence>
<reference evidence="3" key="1">
    <citation type="submission" date="2023-10" db="EMBL/GenBank/DDBJ databases">
        <title>Genome assembly of Pristionchus species.</title>
        <authorList>
            <person name="Yoshida K."/>
            <person name="Sommer R.J."/>
        </authorList>
    </citation>
    <scope>NUCLEOTIDE SEQUENCE</scope>
    <source>
        <strain evidence="3">RS0144</strain>
    </source>
</reference>